<accession>A0A221KJD8</accession>
<dbReference type="Pfam" id="PF12706">
    <property type="entry name" value="Lactamase_B_2"/>
    <property type="match status" value="1"/>
</dbReference>
<dbReference type="AlphaFoldDB" id="A0A221KJD8"/>
<geneLocation type="plasmid" evidence="3">
    <name>pvf1</name>
</geneLocation>
<dbReference type="PANTHER" id="PTHR15032:SF4">
    <property type="entry name" value="N-ACYL-PHOSPHATIDYLETHANOLAMINE-HYDROLYZING PHOSPHOLIPASE D"/>
    <property type="match status" value="1"/>
</dbReference>
<evidence type="ECO:0000313" key="3">
    <source>
        <dbReference type="Proteomes" id="UP000199729"/>
    </source>
</evidence>
<evidence type="ECO:0000313" key="2">
    <source>
        <dbReference type="EMBL" id="ASM79154.1"/>
    </source>
</evidence>
<keyword evidence="2" id="KW-0378">Hydrolase</keyword>
<organism evidence="2 3">
    <name type="scientific">Vitreoscilla filiformis</name>
    <dbReference type="NCBI Taxonomy" id="63"/>
    <lineage>
        <taxon>Bacteria</taxon>
        <taxon>Pseudomonadati</taxon>
        <taxon>Pseudomonadota</taxon>
        <taxon>Betaproteobacteria</taxon>
        <taxon>Neisseriales</taxon>
        <taxon>Neisseriaceae</taxon>
        <taxon>Vitreoscilla</taxon>
    </lineage>
</organism>
<dbReference type="InterPro" id="IPR001279">
    <property type="entry name" value="Metallo-B-lactamas"/>
</dbReference>
<protein>
    <submittedName>
        <fullName evidence="2">MBL fold metallo-hydrolase</fullName>
    </submittedName>
</protein>
<keyword evidence="3" id="KW-1185">Reference proteome</keyword>
<name>A0A221KJD8_VITFI</name>
<feature type="domain" description="Metallo-beta-lactamase" evidence="1">
    <location>
        <begin position="104"/>
        <end position="301"/>
    </location>
</feature>
<gene>
    <name evidence="2" type="ORF">VITFI_CDS3377</name>
</gene>
<reference evidence="2 3" key="1">
    <citation type="submission" date="2017-07" db="EMBL/GenBank/DDBJ databases">
        <title>Complete Genome Sequence of the cosmetic ferment Vitreoscilla filiformis (ATCC15551).</title>
        <authorList>
            <person name="Contreras S."/>
            <person name="Sagory-Zalkind P."/>
            <person name="Blanquart H."/>
            <person name="Iltis A."/>
            <person name="Morand S.C."/>
        </authorList>
    </citation>
    <scope>NUCLEOTIDE SEQUENCE [LARGE SCALE GENOMIC DNA]</scope>
    <source>
        <strain evidence="2 3">ATCC 15551</strain>
        <plasmid evidence="3">Plasmid pvf1</plasmid>
    </source>
</reference>
<sequence>MTAAATRHSWWRRGALTLGIGSVASLAWAAATLYANTDGSRIDKPLWDVLAWSVSRSSDAGLPRSGPLPVVREAQGVAAAQPGELSATWLGHASVLLRLDEVTLLTDPQFSPRASPVSWAGPERFTPLPYAPQALPHIDIVLLSHNHYDHLDVPSLRQLMAQPGGAPLFVVPQGVQSLLKDEGIGPVQVLGWWQHAELAGVEVTGVPAHHWSARGMFDRHTTHWGGWVLRKGGRSAYYVGDTGYSADFRAIGERFPGLELALIPVGAYEPREFMKDQHVNPTEAVQIHRDVGARHSLGIHWGTFPLADESPEQTQEDVAQALAAQQLPAEALRLIAHGATWRIDPVAR</sequence>
<proteinExistence type="predicted"/>
<dbReference type="SUPFAM" id="SSF56281">
    <property type="entry name" value="Metallo-hydrolase/oxidoreductase"/>
    <property type="match status" value="1"/>
</dbReference>
<dbReference type="GO" id="GO:0005737">
    <property type="term" value="C:cytoplasm"/>
    <property type="evidence" value="ECO:0007669"/>
    <property type="project" value="TreeGrafter"/>
</dbReference>
<dbReference type="Proteomes" id="UP000199729">
    <property type="component" value="Plasmid pVF1"/>
</dbReference>
<evidence type="ECO:0000259" key="1">
    <source>
        <dbReference type="Pfam" id="PF12706"/>
    </source>
</evidence>
<dbReference type="Gene3D" id="3.60.15.10">
    <property type="entry name" value="Ribonuclease Z/Hydroxyacylglutathione hydrolase-like"/>
    <property type="match status" value="1"/>
</dbReference>
<dbReference type="EMBL" id="CP022424">
    <property type="protein sequence ID" value="ASM79154.1"/>
    <property type="molecule type" value="Genomic_DNA"/>
</dbReference>
<dbReference type="KEGG" id="vff:VITFI_CDS3377"/>
<dbReference type="GO" id="GO:0016787">
    <property type="term" value="F:hydrolase activity"/>
    <property type="evidence" value="ECO:0007669"/>
    <property type="project" value="UniProtKB-KW"/>
</dbReference>
<dbReference type="InterPro" id="IPR036866">
    <property type="entry name" value="RibonucZ/Hydroxyglut_hydro"/>
</dbReference>
<keyword evidence="2" id="KW-0614">Plasmid</keyword>
<dbReference type="PANTHER" id="PTHR15032">
    <property type="entry name" value="N-ACYL-PHOSPHATIDYLETHANOLAMINE-HYDROLYZING PHOSPHOLIPASE D"/>
    <property type="match status" value="1"/>
</dbReference>